<dbReference type="EMBL" id="KE561165">
    <property type="protein sequence ID" value="EPZ32243.1"/>
    <property type="molecule type" value="Genomic_DNA"/>
</dbReference>
<dbReference type="InterPro" id="IPR011009">
    <property type="entry name" value="Kinase-like_dom_sf"/>
</dbReference>
<dbReference type="GO" id="GO:0005829">
    <property type="term" value="C:cytosol"/>
    <property type="evidence" value="ECO:0007669"/>
    <property type="project" value="TreeGrafter"/>
</dbReference>
<dbReference type="OrthoDB" id="10252171at2759"/>
<protein>
    <submittedName>
        <fullName evidence="5">Protein kinase, catalytic domain-containing protein</fullName>
    </submittedName>
</protein>
<dbReference type="InterPro" id="IPR000014">
    <property type="entry name" value="PAS"/>
</dbReference>
<keyword evidence="2 3" id="KW-0067">ATP-binding</keyword>
<proteinExistence type="predicted"/>
<feature type="binding site" evidence="3">
    <location>
        <position position="560"/>
    </location>
    <ligand>
        <name>ATP</name>
        <dbReference type="ChEBI" id="CHEBI:30616"/>
    </ligand>
</feature>
<dbReference type="GO" id="GO:0004674">
    <property type="term" value="F:protein serine/threonine kinase activity"/>
    <property type="evidence" value="ECO:0007669"/>
    <property type="project" value="TreeGrafter"/>
</dbReference>
<dbReference type="STRING" id="988480.A0A075APY2"/>
<feature type="domain" description="Protein kinase" evidence="4">
    <location>
        <begin position="526"/>
        <end position="775"/>
    </location>
</feature>
<dbReference type="InterPro" id="IPR035965">
    <property type="entry name" value="PAS-like_dom_sf"/>
</dbReference>
<dbReference type="Proteomes" id="UP000030755">
    <property type="component" value="Unassembled WGS sequence"/>
</dbReference>
<keyword evidence="1 3" id="KW-0547">Nucleotide-binding</keyword>
<evidence type="ECO:0000256" key="2">
    <source>
        <dbReference type="ARBA" id="ARBA00022840"/>
    </source>
</evidence>
<dbReference type="AlphaFoldDB" id="A0A075APY2"/>
<evidence type="ECO:0000259" key="4">
    <source>
        <dbReference type="PROSITE" id="PS50011"/>
    </source>
</evidence>
<dbReference type="HOGENOM" id="CLU_360211_0_0_1"/>
<evidence type="ECO:0000256" key="3">
    <source>
        <dbReference type="PROSITE-ProRule" id="PRU10141"/>
    </source>
</evidence>
<reference evidence="5 6" key="1">
    <citation type="journal article" date="2013" name="Curr. Biol.">
        <title>Shared signatures of parasitism and phylogenomics unite Cryptomycota and microsporidia.</title>
        <authorList>
            <person name="James T.Y."/>
            <person name="Pelin A."/>
            <person name="Bonen L."/>
            <person name="Ahrendt S."/>
            <person name="Sain D."/>
            <person name="Corradi N."/>
            <person name="Stajich J.E."/>
        </authorList>
    </citation>
    <scope>NUCLEOTIDE SEQUENCE [LARGE SCALE GENOMIC DNA]</scope>
    <source>
        <strain evidence="5 6">CSF55</strain>
    </source>
</reference>
<dbReference type="PROSITE" id="PS00108">
    <property type="entry name" value="PROTEIN_KINASE_ST"/>
    <property type="match status" value="1"/>
</dbReference>
<dbReference type="PANTHER" id="PTHR24346">
    <property type="entry name" value="MAP/MICROTUBULE AFFINITY-REGULATING KINASE"/>
    <property type="match status" value="1"/>
</dbReference>
<keyword evidence="6" id="KW-1185">Reference proteome</keyword>
<dbReference type="SMART" id="SM00220">
    <property type="entry name" value="S_TKc"/>
    <property type="match status" value="1"/>
</dbReference>
<sequence length="777" mass="87725">MPSIRDEKLEIGNLEKTTNDMADLVINAPSNVSADSKDNNSMVLGIEPVEIARPNSVNANPVDPTSNSTSSSSEAILNFEDSIIPIRPQFKTNTQTNRSSANIPKLLSHGYSRRSFSSDHPRHLKDFNSDSINSFRSSYTKLETKKILDDSTALLSEDKVFKSTDDSAEDISQSIAFTLKNDRALVMLNVESEKIISFNYLAGRLFEYEDDQFLCINFISLFPDRRSASIIQDAINKAKTIDDSTNSITLLDGTMTTGGEILTLSIYMKLNTTDQGRVIVALMESVKKLTGKIECDDKGCVSSIDPIIMTFCGFRSSYVMANIAQFLPSITPDFLDDIINTDLFMDTWLYATTTGQKPENCYPVIAHLDENSNPSKFIVKVEFLFDLGGAIAIDEDGQIIKANETFLNFMFGFRLNDIKYKNVRELLTDFFDVLDCPNNQIKIEVDNGKNVEVYKMKASHYDGGIFNVYVRINTLLLDNEIPGYVLWLSLADNQQLYDQRADQKPIIESGSDNSKVCSSDYIKSLYTVQKTLGSGTYGQVMLGIRNADHKMATIKTIPKKKLCKEFWNNEEERPNEIVCLAKLNNEHIIKYIESFESPDAFYIITEYFPDATDLFQYVDEHPHMEEYVASSIFKQIVEAVKHCHDNQIVHRDLKEENILIDAKGNIKLIDFGSATFCPPAHKFNIFFGTMEYASPEILTGKPYLGYENDIWALGIILYALLYSEYPFPDVDETIQGNIKPPFACTSESFALIKMLLHPVPEKRPNCSAILQHEWSLN</sequence>
<dbReference type="Pfam" id="PF00069">
    <property type="entry name" value="Pkinase"/>
    <property type="match status" value="1"/>
</dbReference>
<dbReference type="PROSITE" id="PS00107">
    <property type="entry name" value="PROTEIN_KINASE_ATP"/>
    <property type="match status" value="1"/>
</dbReference>
<dbReference type="InterPro" id="IPR000719">
    <property type="entry name" value="Prot_kinase_dom"/>
</dbReference>
<keyword evidence="5" id="KW-0418">Kinase</keyword>
<dbReference type="GO" id="GO:0005524">
    <property type="term" value="F:ATP binding"/>
    <property type="evidence" value="ECO:0007669"/>
    <property type="project" value="UniProtKB-UniRule"/>
</dbReference>
<dbReference type="GO" id="GO:0035556">
    <property type="term" value="P:intracellular signal transduction"/>
    <property type="evidence" value="ECO:0007669"/>
    <property type="project" value="TreeGrafter"/>
</dbReference>
<dbReference type="GO" id="GO:0045719">
    <property type="term" value="P:negative regulation of glycogen biosynthetic process"/>
    <property type="evidence" value="ECO:0007669"/>
    <property type="project" value="TreeGrafter"/>
</dbReference>
<dbReference type="Gene3D" id="1.10.510.10">
    <property type="entry name" value="Transferase(Phosphotransferase) domain 1"/>
    <property type="match status" value="1"/>
</dbReference>
<dbReference type="SUPFAM" id="SSF55785">
    <property type="entry name" value="PYP-like sensor domain (PAS domain)"/>
    <property type="match status" value="1"/>
</dbReference>
<dbReference type="SUPFAM" id="SSF56112">
    <property type="entry name" value="Protein kinase-like (PK-like)"/>
    <property type="match status" value="1"/>
</dbReference>
<dbReference type="PROSITE" id="PS50011">
    <property type="entry name" value="PROTEIN_KINASE_DOM"/>
    <property type="match status" value="1"/>
</dbReference>
<gene>
    <name evidence="5" type="ORF">O9G_004218</name>
</gene>
<name>A0A075APY2_ROZAC</name>
<dbReference type="GO" id="GO:0005634">
    <property type="term" value="C:nucleus"/>
    <property type="evidence" value="ECO:0007669"/>
    <property type="project" value="TreeGrafter"/>
</dbReference>
<evidence type="ECO:0000313" key="6">
    <source>
        <dbReference type="Proteomes" id="UP000030755"/>
    </source>
</evidence>
<dbReference type="PANTHER" id="PTHR24346:SF51">
    <property type="entry name" value="PAS DOMAIN-CONTAINING SERINE_THREONINE-PROTEIN KINASE"/>
    <property type="match status" value="1"/>
</dbReference>
<keyword evidence="5" id="KW-0808">Transferase</keyword>
<dbReference type="CDD" id="cd00130">
    <property type="entry name" value="PAS"/>
    <property type="match status" value="1"/>
</dbReference>
<dbReference type="Pfam" id="PF13426">
    <property type="entry name" value="PAS_9"/>
    <property type="match status" value="1"/>
</dbReference>
<dbReference type="InterPro" id="IPR017441">
    <property type="entry name" value="Protein_kinase_ATP_BS"/>
</dbReference>
<dbReference type="FunFam" id="1.10.510.10:FF:000571">
    <property type="entry name" value="Maternal embryonic leucine zipper kinase"/>
    <property type="match status" value="1"/>
</dbReference>
<organism evidence="5 6">
    <name type="scientific">Rozella allomycis (strain CSF55)</name>
    <dbReference type="NCBI Taxonomy" id="988480"/>
    <lineage>
        <taxon>Eukaryota</taxon>
        <taxon>Fungi</taxon>
        <taxon>Fungi incertae sedis</taxon>
        <taxon>Cryptomycota</taxon>
        <taxon>Cryptomycota incertae sedis</taxon>
        <taxon>Rozella</taxon>
    </lineage>
</organism>
<evidence type="ECO:0000313" key="5">
    <source>
        <dbReference type="EMBL" id="EPZ32243.1"/>
    </source>
</evidence>
<dbReference type="InterPro" id="IPR008271">
    <property type="entry name" value="Ser/Thr_kinase_AS"/>
</dbReference>
<evidence type="ECO:0000256" key="1">
    <source>
        <dbReference type="ARBA" id="ARBA00022741"/>
    </source>
</evidence>
<accession>A0A075APY2</accession>